<protein>
    <submittedName>
        <fullName evidence="7">RDD family protein</fullName>
    </submittedName>
</protein>
<keyword evidence="4 5" id="KW-0472">Membrane</keyword>
<feature type="transmembrane region" description="Helical" evidence="5">
    <location>
        <begin position="38"/>
        <end position="64"/>
    </location>
</feature>
<keyword evidence="3 5" id="KW-1133">Transmembrane helix</keyword>
<comment type="caution">
    <text evidence="7">The sequence shown here is derived from an EMBL/GenBank/DDBJ whole genome shotgun (WGS) entry which is preliminary data.</text>
</comment>
<proteinExistence type="predicted"/>
<evidence type="ECO:0000256" key="3">
    <source>
        <dbReference type="ARBA" id="ARBA00022989"/>
    </source>
</evidence>
<dbReference type="Pfam" id="PF06271">
    <property type="entry name" value="RDD"/>
    <property type="match status" value="1"/>
</dbReference>
<evidence type="ECO:0000259" key="6">
    <source>
        <dbReference type="Pfam" id="PF06271"/>
    </source>
</evidence>
<name>A3K2B7_SAGS3</name>
<keyword evidence="8" id="KW-1185">Reference proteome</keyword>
<organism evidence="7 8">
    <name type="scientific">Sagittula stellata (strain ATCC 700073 / DSM 11524 / E-37)</name>
    <dbReference type="NCBI Taxonomy" id="388399"/>
    <lineage>
        <taxon>Bacteria</taxon>
        <taxon>Pseudomonadati</taxon>
        <taxon>Pseudomonadota</taxon>
        <taxon>Alphaproteobacteria</taxon>
        <taxon>Rhodobacterales</taxon>
        <taxon>Roseobacteraceae</taxon>
        <taxon>Sagittula</taxon>
    </lineage>
</organism>
<accession>A3K2B7</accession>
<dbReference type="Proteomes" id="UP000005713">
    <property type="component" value="Unassembled WGS sequence"/>
</dbReference>
<dbReference type="EMBL" id="AAYA01000004">
    <property type="protein sequence ID" value="EBA09063.1"/>
    <property type="molecule type" value="Genomic_DNA"/>
</dbReference>
<keyword evidence="2 5" id="KW-0812">Transmembrane</keyword>
<dbReference type="GO" id="GO:0016020">
    <property type="term" value="C:membrane"/>
    <property type="evidence" value="ECO:0007669"/>
    <property type="project" value="UniProtKB-SubCell"/>
</dbReference>
<evidence type="ECO:0000256" key="2">
    <source>
        <dbReference type="ARBA" id="ARBA00022692"/>
    </source>
</evidence>
<dbReference type="eggNOG" id="COG1714">
    <property type="taxonomic scope" value="Bacteria"/>
</dbReference>
<evidence type="ECO:0000256" key="1">
    <source>
        <dbReference type="ARBA" id="ARBA00004141"/>
    </source>
</evidence>
<evidence type="ECO:0000313" key="7">
    <source>
        <dbReference type="EMBL" id="EBA09063.1"/>
    </source>
</evidence>
<feature type="domain" description="RDD" evidence="6">
    <location>
        <begin position="34"/>
        <end position="149"/>
    </location>
</feature>
<sequence>MMTDLTLQEPRMYTEPMSHLPDPERQAGFYDGVLVKRFLAWIVDVVLIALVTLVISTVTIVGLFMMPLIFLTVGFLYRWMTLASGSATWGMRLMAIEFRNAWGERLDGGQAFLHVLGYTISMSTFIIQMVSVVLMATSERGQGLTDMVLGTVALNRRA</sequence>
<gene>
    <name evidence="7" type="ORF">SSE37_05435</name>
</gene>
<evidence type="ECO:0000256" key="4">
    <source>
        <dbReference type="ARBA" id="ARBA00023136"/>
    </source>
</evidence>
<comment type="subcellular location">
    <subcellularLocation>
        <location evidence="1">Membrane</location>
        <topology evidence="1">Multi-pass membrane protein</topology>
    </subcellularLocation>
</comment>
<feature type="transmembrane region" description="Helical" evidence="5">
    <location>
        <begin position="115"/>
        <end position="137"/>
    </location>
</feature>
<reference evidence="7 8" key="1">
    <citation type="submission" date="2006-06" db="EMBL/GenBank/DDBJ databases">
        <authorList>
            <person name="Moran M.A."/>
            <person name="Ferriera S."/>
            <person name="Johnson J."/>
            <person name="Kravitz S."/>
            <person name="Beeson K."/>
            <person name="Sutton G."/>
            <person name="Rogers Y.-H."/>
            <person name="Friedman R."/>
            <person name="Frazier M."/>
            <person name="Venter J.C."/>
        </authorList>
    </citation>
    <scope>NUCLEOTIDE SEQUENCE [LARGE SCALE GENOMIC DNA]</scope>
    <source>
        <strain evidence="7 8">E-37</strain>
    </source>
</reference>
<dbReference type="AlphaFoldDB" id="A3K2B7"/>
<dbReference type="InterPro" id="IPR010432">
    <property type="entry name" value="RDD"/>
</dbReference>
<evidence type="ECO:0000313" key="8">
    <source>
        <dbReference type="Proteomes" id="UP000005713"/>
    </source>
</evidence>
<evidence type="ECO:0000256" key="5">
    <source>
        <dbReference type="SAM" id="Phobius"/>
    </source>
</evidence>